<gene>
    <name evidence="1" type="ORF">Tci_062403</name>
</gene>
<evidence type="ECO:0000313" key="1">
    <source>
        <dbReference type="EMBL" id="GEU90425.1"/>
    </source>
</evidence>
<name>A0A6L2P0F7_TANCI</name>
<reference evidence="1" key="1">
    <citation type="journal article" date="2019" name="Sci. Rep.">
        <title>Draft genome of Tanacetum cinerariifolium, the natural source of mosquito coil.</title>
        <authorList>
            <person name="Yamashiro T."/>
            <person name="Shiraishi A."/>
            <person name="Satake H."/>
            <person name="Nakayama K."/>
        </authorList>
    </citation>
    <scope>NUCLEOTIDE SEQUENCE</scope>
</reference>
<comment type="caution">
    <text evidence="1">The sequence shown here is derived from an EMBL/GenBank/DDBJ whole genome shotgun (WGS) entry which is preliminary data.</text>
</comment>
<dbReference type="AlphaFoldDB" id="A0A6L2P0F7"/>
<accession>A0A6L2P0F7</accession>
<proteinExistence type="predicted"/>
<protein>
    <submittedName>
        <fullName evidence="1">Uncharacterized protein</fullName>
    </submittedName>
</protein>
<organism evidence="1">
    <name type="scientific">Tanacetum cinerariifolium</name>
    <name type="common">Dalmatian daisy</name>
    <name type="synonym">Chrysanthemum cinerariifolium</name>
    <dbReference type="NCBI Taxonomy" id="118510"/>
    <lineage>
        <taxon>Eukaryota</taxon>
        <taxon>Viridiplantae</taxon>
        <taxon>Streptophyta</taxon>
        <taxon>Embryophyta</taxon>
        <taxon>Tracheophyta</taxon>
        <taxon>Spermatophyta</taxon>
        <taxon>Magnoliopsida</taxon>
        <taxon>eudicotyledons</taxon>
        <taxon>Gunneridae</taxon>
        <taxon>Pentapetalae</taxon>
        <taxon>asterids</taxon>
        <taxon>campanulids</taxon>
        <taxon>Asterales</taxon>
        <taxon>Asteraceae</taxon>
        <taxon>Asteroideae</taxon>
        <taxon>Anthemideae</taxon>
        <taxon>Anthemidinae</taxon>
        <taxon>Tanacetum</taxon>
    </lineage>
</organism>
<dbReference type="EMBL" id="BKCJ010010182">
    <property type="protein sequence ID" value="GEU90425.1"/>
    <property type="molecule type" value="Genomic_DNA"/>
</dbReference>
<sequence>MEHGLPKRTCDLANFLLLVKVNALIEMNALADTGASYLNGMEDILDNGDTLEARKLTEPPRAYNKPFTRFSLPCDVDDQGTWDAELDKVDFVVIGYANEGEPLVIFGRDFLVTSKSRVNFGIGEMRFDLTMLEEMKDIDVMLDKLVENLEEVSSSNGDLVKIGKASHNKNHKVNKLTPPPQIKIKEIPPISAITPPSPIYHPLTQKQKEKSKDALDRKYKELEESMPILEVLENYMTYL</sequence>